<dbReference type="EMBL" id="AP018448">
    <property type="protein sequence ID" value="BBC35293.1"/>
    <property type="molecule type" value="Genomic_DNA"/>
</dbReference>
<name>A0ABN5VS01_9ACTN</name>
<evidence type="ECO:0000313" key="1">
    <source>
        <dbReference type="EMBL" id="BBC35293.1"/>
    </source>
</evidence>
<dbReference type="Proteomes" id="UP001321542">
    <property type="component" value="Chromosome"/>
</dbReference>
<accession>A0ABN5VS01</accession>
<organism evidence="1 2">
    <name type="scientific">Streptomyces graminofaciens</name>
    <dbReference type="NCBI Taxonomy" id="68212"/>
    <lineage>
        <taxon>Bacteria</taxon>
        <taxon>Bacillati</taxon>
        <taxon>Actinomycetota</taxon>
        <taxon>Actinomycetes</taxon>
        <taxon>Kitasatosporales</taxon>
        <taxon>Streptomycetaceae</taxon>
        <taxon>Streptomyces</taxon>
    </lineage>
</organism>
<reference evidence="1 2" key="1">
    <citation type="journal article" date="2010" name="ChemBioChem">
        <title>Cloning and characterization of the biosynthetic gene cluster of 16-membered macrolide antibiotic FD-891: involvement of a dual functional cytochrome P450 monooxygenase catalyzing epoxidation and hydroxylation.</title>
        <authorList>
            <person name="Kudo F."/>
            <person name="Motegi A."/>
            <person name="Mizoue K."/>
            <person name="Eguchi T."/>
        </authorList>
    </citation>
    <scope>NUCLEOTIDE SEQUENCE [LARGE SCALE GENOMIC DNA]</scope>
    <source>
        <strain evidence="1 2">A-8890</strain>
    </source>
</reference>
<proteinExistence type="predicted"/>
<protein>
    <submittedName>
        <fullName evidence="1">Uncharacterized protein</fullName>
    </submittedName>
</protein>
<keyword evidence="2" id="KW-1185">Reference proteome</keyword>
<sequence length="253" mass="27822">MPGAIDGKFTVKSCGKAHAWCAECRPAQAAAQRKPKPPRKEHDKPCRNCGRCDTCLGLAAPEGMKVCRDCRETKSLKAFARRNDTGGYRNQCMQCRNKGMSAAGCEGCGKSFVRHSADRTHCAACRPTVTKPCARCGKHFIGSMEQRRYCSSECREATLTEQRREAHRKVRLAALQAYGGEAPACVCCGEAMFQFLALDHINGGGHAQRKETGGGGFYNWLRRHSYPAGFQVLCHNCNFGRQINGGTCPHKEE</sequence>
<gene>
    <name evidence="1" type="ORF">SGFS_065870</name>
</gene>
<evidence type="ECO:0000313" key="2">
    <source>
        <dbReference type="Proteomes" id="UP001321542"/>
    </source>
</evidence>
<reference evidence="1 2" key="2">
    <citation type="journal article" date="2023" name="ChemBioChem">
        <title>Acyltransferase Domain Exchange between Two Independent Type I Polyketide Synthases in the Same Producer Strain of Macrolide Antibiotics.</title>
        <authorList>
            <person name="Kudo F."/>
            <person name="Kishikawa K."/>
            <person name="Tsuboi K."/>
            <person name="Kido T."/>
            <person name="Usui T."/>
            <person name="Hashimoto J."/>
            <person name="Shin-Ya K."/>
            <person name="Miyanaga A."/>
            <person name="Eguchi T."/>
        </authorList>
    </citation>
    <scope>NUCLEOTIDE SEQUENCE [LARGE SCALE GENOMIC DNA]</scope>
    <source>
        <strain evidence="1 2">A-8890</strain>
    </source>
</reference>